<keyword evidence="1" id="KW-0812">Transmembrane</keyword>
<feature type="signal peptide" evidence="2">
    <location>
        <begin position="1"/>
        <end position="23"/>
    </location>
</feature>
<protein>
    <submittedName>
        <fullName evidence="3">Uncharacterized protein</fullName>
    </submittedName>
</protein>
<evidence type="ECO:0000313" key="3">
    <source>
        <dbReference type="EMBL" id="KAK3087980.1"/>
    </source>
</evidence>
<keyword evidence="2" id="KW-0732">Signal</keyword>
<accession>A0AA88XM65</accession>
<dbReference type="AlphaFoldDB" id="A0AA88XM65"/>
<evidence type="ECO:0000256" key="2">
    <source>
        <dbReference type="SAM" id="SignalP"/>
    </source>
</evidence>
<name>A0AA88XM65_PINIB</name>
<keyword evidence="1" id="KW-1133">Transmembrane helix</keyword>
<keyword evidence="1" id="KW-0472">Membrane</keyword>
<feature type="transmembrane region" description="Helical" evidence="1">
    <location>
        <begin position="68"/>
        <end position="85"/>
    </location>
</feature>
<dbReference type="Proteomes" id="UP001186944">
    <property type="component" value="Unassembled WGS sequence"/>
</dbReference>
<dbReference type="EMBL" id="VSWD01000011">
    <property type="protein sequence ID" value="KAK3087980.1"/>
    <property type="molecule type" value="Genomic_DNA"/>
</dbReference>
<feature type="chain" id="PRO_5041683341" evidence="2">
    <location>
        <begin position="24"/>
        <end position="94"/>
    </location>
</feature>
<proteinExistence type="predicted"/>
<evidence type="ECO:0000256" key="1">
    <source>
        <dbReference type="SAM" id="Phobius"/>
    </source>
</evidence>
<comment type="caution">
    <text evidence="3">The sequence shown here is derived from an EMBL/GenBank/DDBJ whole genome shotgun (WGS) entry which is preliminary data.</text>
</comment>
<sequence>MNKAIFFVVVPCLIALVLVNVEGQYYGAGYGTGINAAQGNAYNQYYQSYAQALAQRRSLNRLSKSANLARYINFIPLLLLFSILSNRTSLSVIG</sequence>
<organism evidence="3 4">
    <name type="scientific">Pinctada imbricata</name>
    <name type="common">Atlantic pearl-oyster</name>
    <name type="synonym">Pinctada martensii</name>
    <dbReference type="NCBI Taxonomy" id="66713"/>
    <lineage>
        <taxon>Eukaryota</taxon>
        <taxon>Metazoa</taxon>
        <taxon>Spiralia</taxon>
        <taxon>Lophotrochozoa</taxon>
        <taxon>Mollusca</taxon>
        <taxon>Bivalvia</taxon>
        <taxon>Autobranchia</taxon>
        <taxon>Pteriomorphia</taxon>
        <taxon>Pterioida</taxon>
        <taxon>Pterioidea</taxon>
        <taxon>Pteriidae</taxon>
        <taxon>Pinctada</taxon>
    </lineage>
</organism>
<evidence type="ECO:0000313" key="4">
    <source>
        <dbReference type="Proteomes" id="UP001186944"/>
    </source>
</evidence>
<reference evidence="3" key="1">
    <citation type="submission" date="2019-08" db="EMBL/GenBank/DDBJ databases">
        <title>The improved chromosome-level genome for the pearl oyster Pinctada fucata martensii using PacBio sequencing and Hi-C.</title>
        <authorList>
            <person name="Zheng Z."/>
        </authorList>
    </citation>
    <scope>NUCLEOTIDE SEQUENCE</scope>
    <source>
        <strain evidence="3">ZZ-2019</strain>
        <tissue evidence="3">Adductor muscle</tissue>
    </source>
</reference>
<keyword evidence="4" id="KW-1185">Reference proteome</keyword>
<gene>
    <name evidence="3" type="ORF">FSP39_013039</name>
</gene>